<reference evidence="2" key="1">
    <citation type="submission" date="2020-04" db="EMBL/GenBank/DDBJ databases">
        <title>Draft genome resource of the tomato pathogen Pseudocercospora fuligena.</title>
        <authorList>
            <person name="Zaccaron A."/>
        </authorList>
    </citation>
    <scope>NUCLEOTIDE SEQUENCE</scope>
    <source>
        <strain evidence="2">PF001</strain>
    </source>
</reference>
<feature type="region of interest" description="Disordered" evidence="1">
    <location>
        <begin position="113"/>
        <end position="183"/>
    </location>
</feature>
<proteinExistence type="predicted"/>
<feature type="compositionally biased region" description="Basic and acidic residues" evidence="1">
    <location>
        <begin position="169"/>
        <end position="183"/>
    </location>
</feature>
<dbReference type="Proteomes" id="UP000660729">
    <property type="component" value="Unassembled WGS sequence"/>
</dbReference>
<keyword evidence="3" id="KW-1185">Reference proteome</keyword>
<dbReference type="AlphaFoldDB" id="A0A8H6R9B3"/>
<name>A0A8H6R9B3_9PEZI</name>
<organism evidence="2 3">
    <name type="scientific">Pseudocercospora fuligena</name>
    <dbReference type="NCBI Taxonomy" id="685502"/>
    <lineage>
        <taxon>Eukaryota</taxon>
        <taxon>Fungi</taxon>
        <taxon>Dikarya</taxon>
        <taxon>Ascomycota</taxon>
        <taxon>Pezizomycotina</taxon>
        <taxon>Dothideomycetes</taxon>
        <taxon>Dothideomycetidae</taxon>
        <taxon>Mycosphaerellales</taxon>
        <taxon>Mycosphaerellaceae</taxon>
        <taxon>Pseudocercospora</taxon>
    </lineage>
</organism>
<gene>
    <name evidence="2" type="ORF">HII31_11881</name>
</gene>
<protein>
    <submittedName>
        <fullName evidence="2">Uncharacterized protein</fullName>
    </submittedName>
</protein>
<comment type="caution">
    <text evidence="2">The sequence shown here is derived from an EMBL/GenBank/DDBJ whole genome shotgun (WGS) entry which is preliminary data.</text>
</comment>
<evidence type="ECO:0000256" key="1">
    <source>
        <dbReference type="SAM" id="MobiDB-lite"/>
    </source>
</evidence>
<dbReference type="EMBL" id="JABCIY010000246">
    <property type="protein sequence ID" value="KAF7186784.1"/>
    <property type="molecule type" value="Genomic_DNA"/>
</dbReference>
<accession>A0A8H6R9B3</accession>
<dbReference type="OrthoDB" id="3647295at2759"/>
<sequence>MATSTDAISREILEAIDENLGQLGDAASQDSLLSDLISQRNLKRTARREHTIDSLRKHLLKIANDHKVGGNGIERIWTLGSRAFKDDYLRSIELEAPSSASAIDGLRDVLPATESQDSGAGERPPTSADSNTKRKAADHAEERAKAKKRTKIAEDEGQVGRSEAQNPDEDGHAGPDSRSAERPSVEELIANARTGRHKTPIDAQLKHVEALARTEGRIGELCRQMFPPGFEVSDKVEKISALNQETLALMMDELFKDVGLIPNILCVRNGLNRMAPAVFVEQPQPQLRSLYQQVLGGEDWYSILNNRQERPSPWRLRVDDVITSMTTAEVYNKVFRAKLPWDLEATLESLGSQLDYVKEAVDDRGYKLSDILKNANYKMADCPKFRKHTISKHARFLANSLAMTLKPHLNHTKATQDLAVNTPGFGSDTKWIDDLTRLFEACIVLKGKSEGHENVEIEYFWMEPGRIVGQADNFVFKPDPRYDEDDVSLQEILLVLWPGMRIKDDGFGGSGVMAQAVKATVLTRILDEHELVPEANSDRSPNGMASPTLSEQIRDELDAEEA</sequence>
<evidence type="ECO:0000313" key="3">
    <source>
        <dbReference type="Proteomes" id="UP000660729"/>
    </source>
</evidence>
<evidence type="ECO:0000313" key="2">
    <source>
        <dbReference type="EMBL" id="KAF7186784.1"/>
    </source>
</evidence>
<feature type="compositionally biased region" description="Basic and acidic residues" evidence="1">
    <location>
        <begin position="131"/>
        <end position="144"/>
    </location>
</feature>
<feature type="region of interest" description="Disordered" evidence="1">
    <location>
        <begin position="532"/>
        <end position="562"/>
    </location>
</feature>
<feature type="compositionally biased region" description="Polar residues" evidence="1">
    <location>
        <begin position="538"/>
        <end position="551"/>
    </location>
</feature>